<evidence type="ECO:0000313" key="2">
    <source>
        <dbReference type="Proteomes" id="UP001162480"/>
    </source>
</evidence>
<dbReference type="EMBL" id="OX597828">
    <property type="protein sequence ID" value="CAI9733785.1"/>
    <property type="molecule type" value="Genomic_DNA"/>
</dbReference>
<gene>
    <name evidence="1" type="ORF">OCTVUL_1B008441</name>
</gene>
<dbReference type="AlphaFoldDB" id="A0AA36BG34"/>
<keyword evidence="2" id="KW-1185">Reference proteome</keyword>
<evidence type="ECO:0000313" key="1">
    <source>
        <dbReference type="EMBL" id="CAI9733785.1"/>
    </source>
</evidence>
<protein>
    <submittedName>
        <fullName evidence="1">Uncharacterized protein</fullName>
    </submittedName>
</protein>
<proteinExistence type="predicted"/>
<name>A0AA36BG34_OCTVU</name>
<accession>A0AA36BG34</accession>
<dbReference type="Proteomes" id="UP001162480">
    <property type="component" value="Chromosome 15"/>
</dbReference>
<reference evidence="1" key="1">
    <citation type="submission" date="2023-08" db="EMBL/GenBank/DDBJ databases">
        <authorList>
            <person name="Alioto T."/>
            <person name="Alioto T."/>
            <person name="Gomez Garrido J."/>
        </authorList>
    </citation>
    <scope>NUCLEOTIDE SEQUENCE</scope>
</reference>
<sequence length="92" mass="10346">MASIKTCENSIAVLSGKQIKLFDIRQGNITTFCLPEEPPKVEKSQEEDKQIREVIKFDINSINVELRCAIDKSPYAVAVSHRIGSPYLLNPQ</sequence>
<organism evidence="1 2">
    <name type="scientific">Octopus vulgaris</name>
    <name type="common">Common octopus</name>
    <dbReference type="NCBI Taxonomy" id="6645"/>
    <lineage>
        <taxon>Eukaryota</taxon>
        <taxon>Metazoa</taxon>
        <taxon>Spiralia</taxon>
        <taxon>Lophotrochozoa</taxon>
        <taxon>Mollusca</taxon>
        <taxon>Cephalopoda</taxon>
        <taxon>Coleoidea</taxon>
        <taxon>Octopodiformes</taxon>
        <taxon>Octopoda</taxon>
        <taxon>Incirrata</taxon>
        <taxon>Octopodidae</taxon>
        <taxon>Octopus</taxon>
    </lineage>
</organism>